<dbReference type="PROSITE" id="PS51371">
    <property type="entry name" value="CBS"/>
    <property type="match status" value="2"/>
</dbReference>
<dbReference type="SUPFAM" id="SSF54631">
    <property type="entry name" value="CBS-domain pair"/>
    <property type="match status" value="1"/>
</dbReference>
<dbReference type="InterPro" id="IPR005170">
    <property type="entry name" value="Transptr-assoc_dom"/>
</dbReference>
<dbReference type="OrthoDB" id="9798188at2"/>
<gene>
    <name evidence="12" type="ORF">C4S77_09380</name>
</gene>
<keyword evidence="4 10" id="KW-0812">Transmembrane</keyword>
<dbReference type="InterPro" id="IPR000644">
    <property type="entry name" value="CBS_dom"/>
</dbReference>
<dbReference type="EMBL" id="PSZM01000043">
    <property type="protein sequence ID" value="PQL91056.1"/>
    <property type="molecule type" value="Genomic_DNA"/>
</dbReference>
<dbReference type="RefSeq" id="WP_105247319.1">
    <property type="nucleotide sequence ID" value="NZ_PSZM01000043.1"/>
</dbReference>
<dbReference type="NCBIfam" id="TIGR03520">
    <property type="entry name" value="GldE"/>
    <property type="match status" value="1"/>
</dbReference>
<evidence type="ECO:0000256" key="7">
    <source>
        <dbReference type="ARBA" id="ARBA00023122"/>
    </source>
</evidence>
<feature type="transmembrane region" description="Helical" evidence="10">
    <location>
        <begin position="77"/>
        <end position="97"/>
    </location>
</feature>
<dbReference type="CDD" id="cd04590">
    <property type="entry name" value="CBS_pair_CorC_HlyC_assoc"/>
    <property type="match status" value="1"/>
</dbReference>
<evidence type="ECO:0000256" key="8">
    <source>
        <dbReference type="ARBA" id="ARBA00023136"/>
    </source>
</evidence>
<feature type="domain" description="CBS" evidence="11">
    <location>
        <begin position="284"/>
        <end position="341"/>
    </location>
</feature>
<dbReference type="GO" id="GO:0050660">
    <property type="term" value="F:flavin adenine dinucleotide binding"/>
    <property type="evidence" value="ECO:0007669"/>
    <property type="project" value="InterPro"/>
</dbReference>
<feature type="transmembrane region" description="Helical" evidence="10">
    <location>
        <begin position="150"/>
        <end position="171"/>
    </location>
</feature>
<protein>
    <submittedName>
        <fullName evidence="12">Gliding motility-associated protein GldE</fullName>
    </submittedName>
</protein>
<evidence type="ECO:0000313" key="13">
    <source>
        <dbReference type="Proteomes" id="UP000238042"/>
    </source>
</evidence>
<keyword evidence="13" id="KW-1185">Reference proteome</keyword>
<evidence type="ECO:0000256" key="10">
    <source>
        <dbReference type="SAM" id="Phobius"/>
    </source>
</evidence>
<dbReference type="Pfam" id="PF03471">
    <property type="entry name" value="CorC_HlyC"/>
    <property type="match status" value="1"/>
</dbReference>
<keyword evidence="8 10" id="KW-0472">Membrane</keyword>
<dbReference type="InterPro" id="IPR046342">
    <property type="entry name" value="CBS_dom_sf"/>
</dbReference>
<dbReference type="InterPro" id="IPR002550">
    <property type="entry name" value="CNNM"/>
</dbReference>
<dbReference type="SMART" id="SM01091">
    <property type="entry name" value="CorC_HlyC"/>
    <property type="match status" value="1"/>
</dbReference>
<evidence type="ECO:0000256" key="3">
    <source>
        <dbReference type="ARBA" id="ARBA00022475"/>
    </source>
</evidence>
<evidence type="ECO:0000256" key="4">
    <source>
        <dbReference type="ARBA" id="ARBA00022692"/>
    </source>
</evidence>
<dbReference type="SMART" id="SM00116">
    <property type="entry name" value="CBS"/>
    <property type="match status" value="2"/>
</dbReference>
<keyword evidence="6 10" id="KW-1133">Transmembrane helix</keyword>
<dbReference type="Proteomes" id="UP000238042">
    <property type="component" value="Unassembled WGS sequence"/>
</dbReference>
<dbReference type="InterPro" id="IPR019862">
    <property type="entry name" value="Motility-assoc_prot_GldE"/>
</dbReference>
<evidence type="ECO:0000256" key="2">
    <source>
        <dbReference type="ARBA" id="ARBA00006337"/>
    </source>
</evidence>
<dbReference type="AlphaFoldDB" id="A0A2S8A9A2"/>
<dbReference type="PANTHER" id="PTHR22777">
    <property type="entry name" value="HEMOLYSIN-RELATED"/>
    <property type="match status" value="1"/>
</dbReference>
<dbReference type="Pfam" id="PF00571">
    <property type="entry name" value="CBS"/>
    <property type="match status" value="2"/>
</dbReference>
<dbReference type="GO" id="GO:0005886">
    <property type="term" value="C:plasma membrane"/>
    <property type="evidence" value="ECO:0007669"/>
    <property type="project" value="UniProtKB-SubCell"/>
</dbReference>
<evidence type="ECO:0000313" key="12">
    <source>
        <dbReference type="EMBL" id="PQL91056.1"/>
    </source>
</evidence>
<comment type="caution">
    <text evidence="12">The sequence shown here is derived from an EMBL/GenBank/DDBJ whole genome shotgun (WGS) entry which is preliminary data.</text>
</comment>
<keyword evidence="7 9" id="KW-0129">CBS domain</keyword>
<dbReference type="Pfam" id="PF01595">
    <property type="entry name" value="CNNM"/>
    <property type="match status" value="1"/>
</dbReference>
<dbReference type="SUPFAM" id="SSF56176">
    <property type="entry name" value="FAD-binding/transporter-associated domain-like"/>
    <property type="match status" value="1"/>
</dbReference>
<sequence length="437" mass="50639">MDDPGPTSLLLTIFYQFPSELYIITGTFIIFIILIFVTSGSKEAILSLSQKDLDKYQKDYFLEVKAITKIRNNSNKFISTILVFKTLINLGLILISIKFCDYFANYFQFSKQIIFFLNFFIIVFILIFIGEIIPKMLVLKNTFLFSCKTLKFIHFITTICSPITYLFSLIIKNTNENIKLGGDNLAQTLVVAKEEKNISVTELKILEGIINFVNTETSQVMTPRIDVFAIQKSTPFKTLINLISKNGYSRIPVYDKNIDDIIGILHIKDLFQYIEYEQLEWNFLLKKPYFIPENKKIDNLLADFKKSKMHLAIVVDEYGGTSGIVSLEDVIEEIVGEINDEFDENNIIYSKINDHVYVFEGKTSIIDFCRIMGINEKEFESVQGEADTLAGLVLELTEEFPKKLQNIYYKNYIFQVESLDRKRLKQIKITRKIDNEE</sequence>
<proteinExistence type="inferred from homology"/>
<comment type="subcellular location">
    <subcellularLocation>
        <location evidence="1">Cell membrane</location>
        <topology evidence="1">Multi-pass membrane protein</topology>
    </subcellularLocation>
</comment>
<dbReference type="Gene3D" id="3.30.465.10">
    <property type="match status" value="1"/>
</dbReference>
<dbReference type="Gene3D" id="3.10.580.10">
    <property type="entry name" value="CBS-domain"/>
    <property type="match status" value="1"/>
</dbReference>
<accession>A0A2S8A9A2</accession>
<dbReference type="InterPro" id="IPR036318">
    <property type="entry name" value="FAD-bd_PCMH-like_sf"/>
</dbReference>
<evidence type="ECO:0000256" key="1">
    <source>
        <dbReference type="ARBA" id="ARBA00004651"/>
    </source>
</evidence>
<feature type="transmembrane region" description="Helical" evidence="10">
    <location>
        <begin position="109"/>
        <end position="129"/>
    </location>
</feature>
<reference evidence="12 13" key="1">
    <citation type="submission" date="2018-02" db="EMBL/GenBank/DDBJ databases">
        <title>Genome sequences of Apibacter spp., gut symbionts of Asian honey bees.</title>
        <authorList>
            <person name="Kwong W.K."/>
            <person name="Steele M.I."/>
            <person name="Moran N.A."/>
        </authorList>
    </citation>
    <scope>NUCLEOTIDE SEQUENCE [LARGE SCALE GENOMIC DNA]</scope>
    <source>
        <strain evidence="13">wkB301</strain>
    </source>
</reference>
<feature type="transmembrane region" description="Helical" evidence="10">
    <location>
        <begin position="20"/>
        <end position="41"/>
    </location>
</feature>
<name>A0A2S8A9A2_9FLAO</name>
<dbReference type="InterPro" id="IPR044751">
    <property type="entry name" value="Ion_transp-like_CBS"/>
</dbReference>
<keyword evidence="3" id="KW-1003">Cell membrane</keyword>
<dbReference type="PANTHER" id="PTHR22777:SF32">
    <property type="entry name" value="UPF0053 INNER MEMBRANE PROTEIN YFJD"/>
    <property type="match status" value="1"/>
</dbReference>
<evidence type="ECO:0000256" key="5">
    <source>
        <dbReference type="ARBA" id="ARBA00022737"/>
    </source>
</evidence>
<comment type="similarity">
    <text evidence="2">Belongs to the UPF0053 family.</text>
</comment>
<evidence type="ECO:0000256" key="9">
    <source>
        <dbReference type="PROSITE-ProRule" id="PRU00703"/>
    </source>
</evidence>
<dbReference type="InterPro" id="IPR016169">
    <property type="entry name" value="FAD-bd_PCMH_sub2"/>
</dbReference>
<organism evidence="12 13">
    <name type="scientific">Apibacter adventoris</name>
    <dbReference type="NCBI Taxonomy" id="1679466"/>
    <lineage>
        <taxon>Bacteria</taxon>
        <taxon>Pseudomonadati</taxon>
        <taxon>Bacteroidota</taxon>
        <taxon>Flavobacteriia</taxon>
        <taxon>Flavobacteriales</taxon>
        <taxon>Weeksellaceae</taxon>
        <taxon>Apibacter</taxon>
    </lineage>
</organism>
<evidence type="ECO:0000256" key="6">
    <source>
        <dbReference type="ARBA" id="ARBA00022989"/>
    </source>
</evidence>
<feature type="domain" description="CBS" evidence="11">
    <location>
        <begin position="221"/>
        <end position="280"/>
    </location>
</feature>
<dbReference type="FunFam" id="3.10.580.10:FF:000002">
    <property type="entry name" value="Magnesium/cobalt efflux protein CorC"/>
    <property type="match status" value="1"/>
</dbReference>
<keyword evidence="5" id="KW-0677">Repeat</keyword>
<evidence type="ECO:0000259" key="11">
    <source>
        <dbReference type="PROSITE" id="PS51371"/>
    </source>
</evidence>